<comment type="catalytic activity">
    <reaction evidence="13">
        <text>L-threonyl-[protein] + ATP = O-phospho-L-threonyl-[protein] + ADP + H(+)</text>
        <dbReference type="Rhea" id="RHEA:46608"/>
        <dbReference type="Rhea" id="RHEA-COMP:11060"/>
        <dbReference type="Rhea" id="RHEA-COMP:11605"/>
        <dbReference type="ChEBI" id="CHEBI:15378"/>
        <dbReference type="ChEBI" id="CHEBI:30013"/>
        <dbReference type="ChEBI" id="CHEBI:30616"/>
        <dbReference type="ChEBI" id="CHEBI:61977"/>
        <dbReference type="ChEBI" id="CHEBI:456216"/>
        <dbReference type="EC" id="2.7.11.13"/>
    </reaction>
</comment>
<feature type="domain" description="Phorbol-ester/DAG-type" evidence="20">
    <location>
        <begin position="492"/>
        <end position="542"/>
    </location>
</feature>
<dbReference type="SUPFAM" id="SSF56112">
    <property type="entry name" value="Protein kinase-like (PK-like)"/>
    <property type="match status" value="1"/>
</dbReference>
<evidence type="ECO:0000259" key="20">
    <source>
        <dbReference type="PROSITE" id="PS50081"/>
    </source>
</evidence>
<dbReference type="GO" id="GO:0004697">
    <property type="term" value="F:diacylglycerol-dependent serine/threonine kinase activity"/>
    <property type="evidence" value="ECO:0007669"/>
    <property type="project" value="UniProtKB-EC"/>
</dbReference>
<keyword evidence="8 16" id="KW-0547">Nucleotide-binding</keyword>
<dbReference type="SUPFAM" id="SSF57889">
    <property type="entry name" value="Cysteine-rich domain"/>
    <property type="match status" value="2"/>
</dbReference>
<evidence type="ECO:0000256" key="13">
    <source>
        <dbReference type="ARBA" id="ARBA00047272"/>
    </source>
</evidence>
<dbReference type="Pfam" id="PF00168">
    <property type="entry name" value="C2"/>
    <property type="match status" value="1"/>
</dbReference>
<dbReference type="Gene3D" id="1.10.510.10">
    <property type="entry name" value="Transferase(Phosphotransferase) domain 1"/>
    <property type="match status" value="1"/>
</dbReference>
<dbReference type="Proteomes" id="UP000095605">
    <property type="component" value="Unassembled WGS sequence"/>
</dbReference>
<keyword evidence="3" id="KW-0723">Serine/threonine-protein kinase</keyword>
<evidence type="ECO:0000256" key="1">
    <source>
        <dbReference type="ARBA" id="ARBA00005490"/>
    </source>
</evidence>
<dbReference type="PROSITE" id="PS50081">
    <property type="entry name" value="ZF_DAG_PE_2"/>
    <property type="match status" value="2"/>
</dbReference>
<keyword evidence="7" id="KW-0677">Repeat</keyword>
<dbReference type="Pfam" id="PF00433">
    <property type="entry name" value="Pkinase_C"/>
    <property type="match status" value="1"/>
</dbReference>
<evidence type="ECO:0000256" key="3">
    <source>
        <dbReference type="ARBA" id="ARBA00022527"/>
    </source>
</evidence>
<dbReference type="SMART" id="SM00239">
    <property type="entry name" value="C2"/>
    <property type="match status" value="1"/>
</dbReference>
<evidence type="ECO:0000313" key="23">
    <source>
        <dbReference type="EMBL" id="OEJ89958.1"/>
    </source>
</evidence>
<dbReference type="SMART" id="SM00109">
    <property type="entry name" value="C1"/>
    <property type="match status" value="2"/>
</dbReference>
<keyword evidence="10 23" id="KW-0418">Kinase</keyword>
<dbReference type="InterPro" id="IPR036274">
    <property type="entry name" value="HR1_rpt_sf"/>
</dbReference>
<sequence>MSSNNIQEQDILNKIEREKKIIHGAQQLKSKTSNSLVIQKCMTNIRESQKNIEYLQESLRKLTLNRTKSNEQKLDAFFTLSSPKKSSSEDNSQKDTNVAEVPKTRSRSNTVNQEPKYTRFELSKYDCPSLGQKIQVMLQQLEFKLQVETQYYAANEKLTRLYQIDGDQRTSNVAETGVQDSKHRVQLLRRSLKKYESLNVLPKLDQIPLNDENTSQFTKKQLTGNLNLKISCIRDVDHISSSTISKKPDTYINMKIDDAQRARTKTSKYDSWNEEFDIFIDKGHELELTVYDKMGDKMMPVGITWILLSDIVEELRKKRQIKNTQNGWAVAQDVIKSDNATTPNSADVYSKTSNNSAATTLLNQEEPDSSSSVSSQVWLNLEPAGQILLSFSFDKQQTSKKRFIGGLDRHGAIIKRQEDVYEQHGHHFIQKNFYNIMCCAYCGDFLRYTGFQCLDCKFLCHKKCYQQVVTKCIAKSSSEADLDEQQLNHRIPHRFEAVSNKGTKWCCHCGYILPWGRKNVKKCSECGIMCHQNCSHLVPDFCGMDMETANKILTTIKNTKITKDRQKIVSSQGHAMSVNEPKIKPINTSLGSMTSGETFISTDSPISDDGQMINGRKISDLKPISSLRAPSFKRPPPSMPPINDFLMGNNSGMETPRKANLNERQDIQHPDVYDRSFEVFDDDEVKRFLEKEQSPTKSHKEITPEPEYKVMESNSPKNNVVTKEHTNRLSQHLSVAEEVTPVSSPSKKAAKAKSKKKKISLDDFMLLKVLGKGNFGKVLLAQSKTTDQLCAIKVLKKEQLLKNNDMESMKAEKKVFMLATEAKHPFLTQLYCSFQTENRVYFAMEFVGGGDLMWHVQNHRLSVKKAKFFAAEVLLALKYFHDNGVIYRDLKLENIMLTPEGHIKLADYGLCKDEMWYGCKTSTFCGTPEFIAPEILKEQQYTKSVDWWAFGVLLYQMLLCQSPFSGEDEDEVFNSILTDEPLYPIDMAGDIVQIFQGLLTKDPEERLGSGPEDALEIMREPFFRNINFDDILNMRVRPPFIPQLNGPGDTQYFEEEYTSAPPTLTPVNSILNSSMQEQFRGFSFLPQDSLL</sequence>
<dbReference type="FunFam" id="3.30.200.20:FF:000474">
    <property type="entry name" value="Serine/threonine-protein kinase N2-like"/>
    <property type="match status" value="1"/>
</dbReference>
<dbReference type="SMART" id="SM00220">
    <property type="entry name" value="S_TKc"/>
    <property type="match status" value="1"/>
</dbReference>
<feature type="domain" description="AGC-kinase C-terminal" evidence="21">
    <location>
        <begin position="1024"/>
        <end position="1091"/>
    </location>
</feature>
<reference evidence="24" key="1">
    <citation type="journal article" date="2016" name="Genome Announc.">
        <title>Genome sequences of three species of Hanseniaspora isolated from spontaneous wine fermentations.</title>
        <authorList>
            <person name="Sternes P.R."/>
            <person name="Lee D."/>
            <person name="Kutyna D.R."/>
            <person name="Borneman A.R."/>
        </authorList>
    </citation>
    <scope>NUCLEOTIDE SEQUENCE [LARGE SCALE GENOMIC DNA]</scope>
    <source>
        <strain evidence="24">AWRI3578</strain>
    </source>
</reference>
<dbReference type="EMBL" id="LPNL01000003">
    <property type="protein sequence ID" value="OEJ89958.1"/>
    <property type="molecule type" value="Genomic_DNA"/>
</dbReference>
<dbReference type="InterPro" id="IPR011072">
    <property type="entry name" value="HR1_rho-bd"/>
</dbReference>
<feature type="domain" description="C2" evidence="18">
    <location>
        <begin position="203"/>
        <end position="322"/>
    </location>
</feature>
<protein>
    <recommendedName>
        <fullName evidence="2">protein kinase C</fullName>
        <ecNumber evidence="2">2.7.11.13</ecNumber>
    </recommendedName>
</protein>
<dbReference type="SUPFAM" id="SSF49562">
    <property type="entry name" value="C2 domain (Calcium/lipid-binding domain, CaLB)"/>
    <property type="match status" value="1"/>
</dbReference>
<feature type="domain" description="Protein kinase" evidence="19">
    <location>
        <begin position="764"/>
        <end position="1023"/>
    </location>
</feature>
<keyword evidence="11" id="KW-0862">Zinc</keyword>
<dbReference type="GO" id="GO:0005524">
    <property type="term" value="F:ATP binding"/>
    <property type="evidence" value="ECO:0007669"/>
    <property type="project" value="UniProtKB-UniRule"/>
</dbReference>
<evidence type="ECO:0000259" key="19">
    <source>
        <dbReference type="PROSITE" id="PS50011"/>
    </source>
</evidence>
<evidence type="ECO:0000256" key="10">
    <source>
        <dbReference type="ARBA" id="ARBA00022777"/>
    </source>
</evidence>
<evidence type="ECO:0000256" key="17">
    <source>
        <dbReference type="SAM" id="MobiDB-lite"/>
    </source>
</evidence>
<dbReference type="FunFam" id="1.10.510.10:FF:000101">
    <property type="entry name" value="Protein kinase C"/>
    <property type="match status" value="1"/>
</dbReference>
<feature type="domain" description="REM-1" evidence="22">
    <location>
        <begin position="124"/>
        <end position="201"/>
    </location>
</feature>
<dbReference type="Pfam" id="PF00069">
    <property type="entry name" value="Pkinase"/>
    <property type="match status" value="1"/>
</dbReference>
<feature type="domain" description="Phorbol-ester/DAG-type" evidence="20">
    <location>
        <begin position="425"/>
        <end position="472"/>
    </location>
</feature>
<dbReference type="PROSITE" id="PS51860">
    <property type="entry name" value="REM_1"/>
    <property type="match status" value="2"/>
</dbReference>
<dbReference type="PANTHER" id="PTHR24351">
    <property type="entry name" value="RIBOSOMAL PROTEIN S6 KINASE"/>
    <property type="match status" value="1"/>
</dbReference>
<dbReference type="InterPro" id="IPR000008">
    <property type="entry name" value="C2_dom"/>
</dbReference>
<dbReference type="InterPro" id="IPR017441">
    <property type="entry name" value="Protein_kinase_ATP_BS"/>
</dbReference>
<keyword evidence="9" id="KW-0863">Zinc-finger</keyword>
<keyword evidence="4" id="KW-0597">Phosphoprotein</keyword>
<dbReference type="InterPro" id="IPR046349">
    <property type="entry name" value="C1-like_sf"/>
</dbReference>
<evidence type="ECO:0000259" key="18">
    <source>
        <dbReference type="PROSITE" id="PS50004"/>
    </source>
</evidence>
<dbReference type="Gene3D" id="3.30.60.20">
    <property type="match status" value="2"/>
</dbReference>
<evidence type="ECO:0000256" key="2">
    <source>
        <dbReference type="ARBA" id="ARBA00012429"/>
    </source>
</evidence>
<dbReference type="CDD" id="cd05570">
    <property type="entry name" value="STKc_PKC"/>
    <property type="match status" value="1"/>
</dbReference>
<dbReference type="EC" id="2.7.11.13" evidence="2"/>
<feature type="domain" description="REM-1" evidence="22">
    <location>
        <begin position="1"/>
        <end position="68"/>
    </location>
</feature>
<evidence type="ECO:0000256" key="8">
    <source>
        <dbReference type="ARBA" id="ARBA00022741"/>
    </source>
</evidence>
<evidence type="ECO:0000259" key="22">
    <source>
        <dbReference type="PROSITE" id="PS51860"/>
    </source>
</evidence>
<dbReference type="PROSITE" id="PS50011">
    <property type="entry name" value="PROTEIN_KINASE_DOM"/>
    <property type="match status" value="1"/>
</dbReference>
<gene>
    <name evidence="23" type="ORF">AWRI3578_g1398</name>
</gene>
<dbReference type="Pfam" id="PF00130">
    <property type="entry name" value="C1_1"/>
    <property type="match status" value="2"/>
</dbReference>
<feature type="binding site" evidence="16">
    <location>
        <position position="793"/>
    </location>
    <ligand>
        <name>ATP</name>
        <dbReference type="ChEBI" id="CHEBI:30616"/>
    </ligand>
</feature>
<keyword evidence="5" id="KW-0808">Transferase</keyword>
<dbReference type="Pfam" id="PF02185">
    <property type="entry name" value="HR1"/>
    <property type="match status" value="2"/>
</dbReference>
<evidence type="ECO:0000313" key="24">
    <source>
        <dbReference type="Proteomes" id="UP000095605"/>
    </source>
</evidence>
<keyword evidence="12 16" id="KW-0067">ATP-binding</keyword>
<dbReference type="InterPro" id="IPR035892">
    <property type="entry name" value="C2_domain_sf"/>
</dbReference>
<accession>A0A1E5RT41</accession>
<evidence type="ECO:0000256" key="7">
    <source>
        <dbReference type="ARBA" id="ARBA00022737"/>
    </source>
</evidence>
<dbReference type="PROSITE" id="PS51285">
    <property type="entry name" value="AGC_KINASE_CTER"/>
    <property type="match status" value="1"/>
</dbReference>
<evidence type="ECO:0000259" key="21">
    <source>
        <dbReference type="PROSITE" id="PS51285"/>
    </source>
</evidence>
<evidence type="ECO:0000256" key="9">
    <source>
        <dbReference type="ARBA" id="ARBA00022771"/>
    </source>
</evidence>
<evidence type="ECO:0000256" key="16">
    <source>
        <dbReference type="PROSITE-ProRule" id="PRU10141"/>
    </source>
</evidence>
<evidence type="ECO:0000256" key="4">
    <source>
        <dbReference type="ARBA" id="ARBA00022553"/>
    </source>
</evidence>
<evidence type="ECO:0000256" key="5">
    <source>
        <dbReference type="ARBA" id="ARBA00022679"/>
    </source>
</evidence>
<proteinExistence type="inferred from homology"/>
<comment type="caution">
    <text evidence="23">The sequence shown here is derived from an EMBL/GenBank/DDBJ whole genome shotgun (WGS) entry which is preliminary data.</text>
</comment>
<dbReference type="SUPFAM" id="SSF46585">
    <property type="entry name" value="HR1 repeat"/>
    <property type="match status" value="1"/>
</dbReference>
<dbReference type="InterPro" id="IPR000719">
    <property type="entry name" value="Prot_kinase_dom"/>
</dbReference>
<dbReference type="OrthoDB" id="63267at2759"/>
<dbReference type="AlphaFoldDB" id="A0A1E5RT41"/>
<comment type="similarity">
    <text evidence="1">Belongs to the protein kinase superfamily. AGC Ser/Thr protein kinase family. PKC subfamily.</text>
</comment>
<evidence type="ECO:0000256" key="14">
    <source>
        <dbReference type="ARBA" id="ARBA00047470"/>
    </source>
</evidence>
<evidence type="ECO:0000256" key="12">
    <source>
        <dbReference type="ARBA" id="ARBA00022840"/>
    </source>
</evidence>
<dbReference type="PROSITE" id="PS50004">
    <property type="entry name" value="C2"/>
    <property type="match status" value="1"/>
</dbReference>
<dbReference type="InterPro" id="IPR002219">
    <property type="entry name" value="PKC_DAG/PE"/>
</dbReference>
<evidence type="ECO:0000256" key="11">
    <source>
        <dbReference type="ARBA" id="ARBA00022833"/>
    </source>
</evidence>
<keyword evidence="6" id="KW-0479">Metal-binding</keyword>
<dbReference type="GO" id="GO:0106310">
    <property type="term" value="F:protein serine kinase activity"/>
    <property type="evidence" value="ECO:0007669"/>
    <property type="project" value="RHEA"/>
</dbReference>
<dbReference type="InterPro" id="IPR008271">
    <property type="entry name" value="Ser/Thr_kinase_AS"/>
</dbReference>
<keyword evidence="15" id="KW-0175">Coiled coil</keyword>
<dbReference type="SMART" id="SM00742">
    <property type="entry name" value="Hr1"/>
    <property type="match status" value="2"/>
</dbReference>
<dbReference type="PROSITE" id="PS00479">
    <property type="entry name" value="ZF_DAG_PE_1"/>
    <property type="match status" value="2"/>
</dbReference>
<dbReference type="SMART" id="SM00133">
    <property type="entry name" value="S_TK_X"/>
    <property type="match status" value="1"/>
</dbReference>
<organism evidence="23 24">
    <name type="scientific">Hanseniaspora opuntiae</name>
    <dbReference type="NCBI Taxonomy" id="211096"/>
    <lineage>
        <taxon>Eukaryota</taxon>
        <taxon>Fungi</taxon>
        <taxon>Dikarya</taxon>
        <taxon>Ascomycota</taxon>
        <taxon>Saccharomycotina</taxon>
        <taxon>Saccharomycetes</taxon>
        <taxon>Saccharomycodales</taxon>
        <taxon>Saccharomycodaceae</taxon>
        <taxon>Hanseniaspora</taxon>
    </lineage>
</organism>
<dbReference type="Gene3D" id="3.30.200.20">
    <property type="entry name" value="Phosphorylase Kinase, domain 1"/>
    <property type="match status" value="1"/>
</dbReference>
<dbReference type="InterPro" id="IPR011009">
    <property type="entry name" value="Kinase-like_dom_sf"/>
</dbReference>
<keyword evidence="24" id="KW-1185">Reference proteome</keyword>
<dbReference type="PROSITE" id="PS00108">
    <property type="entry name" value="PROTEIN_KINASE_ST"/>
    <property type="match status" value="1"/>
</dbReference>
<comment type="catalytic activity">
    <reaction evidence="14">
        <text>L-seryl-[protein] + ATP = O-phospho-L-seryl-[protein] + ADP + H(+)</text>
        <dbReference type="Rhea" id="RHEA:17989"/>
        <dbReference type="Rhea" id="RHEA-COMP:9863"/>
        <dbReference type="Rhea" id="RHEA-COMP:11604"/>
        <dbReference type="ChEBI" id="CHEBI:15378"/>
        <dbReference type="ChEBI" id="CHEBI:29999"/>
        <dbReference type="ChEBI" id="CHEBI:30616"/>
        <dbReference type="ChEBI" id="CHEBI:83421"/>
        <dbReference type="ChEBI" id="CHEBI:456216"/>
        <dbReference type="EC" id="2.7.11.13"/>
    </reaction>
</comment>
<dbReference type="GO" id="GO:0007165">
    <property type="term" value="P:signal transduction"/>
    <property type="evidence" value="ECO:0007669"/>
    <property type="project" value="InterPro"/>
</dbReference>
<dbReference type="InterPro" id="IPR017892">
    <property type="entry name" value="Pkinase_C"/>
</dbReference>
<feature type="region of interest" description="Disordered" evidence="17">
    <location>
        <begin position="78"/>
        <end position="113"/>
    </location>
</feature>
<dbReference type="PROSITE" id="PS00107">
    <property type="entry name" value="PROTEIN_KINASE_ATP"/>
    <property type="match status" value="1"/>
</dbReference>
<dbReference type="InterPro" id="IPR000961">
    <property type="entry name" value="AGC-kinase_C"/>
</dbReference>
<dbReference type="FunFam" id="3.30.60.20:FF:000034">
    <property type="entry name" value="Protein kinase C"/>
    <property type="match status" value="1"/>
</dbReference>
<dbReference type="CDD" id="cd20823">
    <property type="entry name" value="C1_ScPKC1-like_rpt2"/>
    <property type="match status" value="1"/>
</dbReference>
<dbReference type="GO" id="GO:0008270">
    <property type="term" value="F:zinc ion binding"/>
    <property type="evidence" value="ECO:0007669"/>
    <property type="project" value="UniProtKB-KW"/>
</dbReference>
<name>A0A1E5RT41_9ASCO</name>
<evidence type="ECO:0000256" key="15">
    <source>
        <dbReference type="PROSITE-ProRule" id="PRU01207"/>
    </source>
</evidence>
<evidence type="ECO:0000256" key="6">
    <source>
        <dbReference type="ARBA" id="ARBA00022723"/>
    </source>
</evidence>
<dbReference type="CDD" id="cd20822">
    <property type="entry name" value="C1_ScPKC1-like_rpt1"/>
    <property type="match status" value="1"/>
</dbReference>
<dbReference type="Gene3D" id="2.60.40.150">
    <property type="entry name" value="C2 domain"/>
    <property type="match status" value="1"/>
</dbReference>